<protein>
    <submittedName>
        <fullName evidence="3">Glycosyltransferase family 4 protein</fullName>
    </submittedName>
</protein>
<name>A0ABY4LW76_9FLAO</name>
<organism evidence="3 4">
    <name type="scientific">Flavobacterium humidisoli</name>
    <dbReference type="NCBI Taxonomy" id="2937442"/>
    <lineage>
        <taxon>Bacteria</taxon>
        <taxon>Pseudomonadati</taxon>
        <taxon>Bacteroidota</taxon>
        <taxon>Flavobacteriia</taxon>
        <taxon>Flavobacteriales</taxon>
        <taxon>Flavobacteriaceae</taxon>
        <taxon>Flavobacterium</taxon>
    </lineage>
</organism>
<keyword evidence="1" id="KW-0808">Transferase</keyword>
<evidence type="ECO:0000259" key="2">
    <source>
        <dbReference type="Pfam" id="PF00534"/>
    </source>
</evidence>
<dbReference type="Gene3D" id="3.40.50.2000">
    <property type="entry name" value="Glycogen Phosphorylase B"/>
    <property type="match status" value="2"/>
</dbReference>
<dbReference type="Proteomes" id="UP000829998">
    <property type="component" value="Chromosome"/>
</dbReference>
<dbReference type="CDD" id="cd03801">
    <property type="entry name" value="GT4_PimA-like"/>
    <property type="match status" value="1"/>
</dbReference>
<dbReference type="EMBL" id="CP096829">
    <property type="protein sequence ID" value="UPZ16066.1"/>
    <property type="molecule type" value="Genomic_DNA"/>
</dbReference>
<keyword evidence="4" id="KW-1185">Reference proteome</keyword>
<sequence>MENRILFIAHDGGAYGANQSLINIVSSLKERGVFVTVVFPLRGMICDFFDKNGWDYHIVSFRNELRPKTDGIISYLKNILRVFYKKYLNSLAIKELYDIVDLNKINIIHSNSGVVAIGVALAKNKNIRHIWHLREYIHPSYGLYLFGGIQKYKKRIKRTDNIICITNGVARGFDVVEKAFVLHDAVRKKPIFSKPQPKEKYFLFCSALTKSKGVEEAIDAFSKVVKVNNGYKLLIVGEGSSDYENYLKEKVVKIGLENDIDFLGFRKDVDELMIKATAFLMCSRNEAMGRVTVESMLNFCIVFGYNDSGTAEIVEHNKTGFLYNNENELVNYMSDIITNKEKYEGVTTTAYNYAISNFLEEKFCDNLMNYYDKL</sequence>
<dbReference type="PANTHER" id="PTHR46401:SF2">
    <property type="entry name" value="GLYCOSYLTRANSFERASE WBBK-RELATED"/>
    <property type="match status" value="1"/>
</dbReference>
<gene>
    <name evidence="3" type="ORF">M0M44_01675</name>
</gene>
<dbReference type="PANTHER" id="PTHR46401">
    <property type="entry name" value="GLYCOSYLTRANSFERASE WBBK-RELATED"/>
    <property type="match status" value="1"/>
</dbReference>
<dbReference type="SUPFAM" id="SSF53756">
    <property type="entry name" value="UDP-Glycosyltransferase/glycogen phosphorylase"/>
    <property type="match status" value="1"/>
</dbReference>
<accession>A0ABY4LW76</accession>
<dbReference type="Pfam" id="PF00534">
    <property type="entry name" value="Glycos_transf_1"/>
    <property type="match status" value="1"/>
</dbReference>
<dbReference type="InterPro" id="IPR001296">
    <property type="entry name" value="Glyco_trans_1"/>
</dbReference>
<evidence type="ECO:0000256" key="1">
    <source>
        <dbReference type="ARBA" id="ARBA00022679"/>
    </source>
</evidence>
<evidence type="ECO:0000313" key="3">
    <source>
        <dbReference type="EMBL" id="UPZ16066.1"/>
    </source>
</evidence>
<reference evidence="3 4" key="1">
    <citation type="submission" date="2022-04" db="EMBL/GenBank/DDBJ databases">
        <authorList>
            <person name="Ra J.-S."/>
            <person name="Kim S.-B."/>
        </authorList>
    </citation>
    <scope>NUCLEOTIDE SEQUENCE [LARGE SCALE GENOMIC DNA]</scope>
    <source>
        <strain evidence="3 4">MMS21-Er5</strain>
    </source>
</reference>
<dbReference type="RefSeq" id="WP_248728241.1">
    <property type="nucleotide sequence ID" value="NZ_CP096829.1"/>
</dbReference>
<proteinExistence type="predicted"/>
<evidence type="ECO:0000313" key="4">
    <source>
        <dbReference type="Proteomes" id="UP000829998"/>
    </source>
</evidence>
<feature type="domain" description="Glycosyl transferase family 1" evidence="2">
    <location>
        <begin position="194"/>
        <end position="351"/>
    </location>
</feature>